<dbReference type="Proteomes" id="UP000000684">
    <property type="component" value="Chromosome"/>
</dbReference>
<gene>
    <name evidence="2" type="ordered locus">Sfri_2295</name>
</gene>
<evidence type="ECO:0000313" key="2">
    <source>
        <dbReference type="EMBL" id="ABI72141.1"/>
    </source>
</evidence>
<dbReference type="EMBL" id="CP000447">
    <property type="protein sequence ID" value="ABI72141.1"/>
    <property type="molecule type" value="Genomic_DNA"/>
</dbReference>
<dbReference type="Pfam" id="PF06938">
    <property type="entry name" value="DUF1285_N"/>
    <property type="match status" value="1"/>
</dbReference>
<dbReference type="InterPro" id="IPR023361">
    <property type="entry name" value="DUF1285_beta_roll_sf"/>
</dbReference>
<keyword evidence="3" id="KW-1185">Reference proteome</keyword>
<reference evidence="2 3" key="1">
    <citation type="submission" date="2006-08" db="EMBL/GenBank/DDBJ databases">
        <title>Complete sequence of Shewanella frigidimarina NCIMB 400.</title>
        <authorList>
            <consortium name="US DOE Joint Genome Institute"/>
            <person name="Copeland A."/>
            <person name="Lucas S."/>
            <person name="Lapidus A."/>
            <person name="Barry K."/>
            <person name="Detter J.C."/>
            <person name="Glavina del Rio T."/>
            <person name="Hammon N."/>
            <person name="Israni S."/>
            <person name="Dalin E."/>
            <person name="Tice H."/>
            <person name="Pitluck S."/>
            <person name="Fredrickson J.K."/>
            <person name="Kolker E."/>
            <person name="McCuel L.A."/>
            <person name="DiChristina T."/>
            <person name="Nealson K.H."/>
            <person name="Newman D."/>
            <person name="Tiedje J.M."/>
            <person name="Zhou J."/>
            <person name="Romine M.F."/>
            <person name="Culley D.E."/>
            <person name="Serres M."/>
            <person name="Chertkov O."/>
            <person name="Brettin T."/>
            <person name="Bruce D."/>
            <person name="Han C."/>
            <person name="Tapia R."/>
            <person name="Gilna P."/>
            <person name="Schmutz J."/>
            <person name="Larimer F."/>
            <person name="Land M."/>
            <person name="Hauser L."/>
            <person name="Kyrpides N."/>
            <person name="Mikhailova N."/>
            <person name="Richardson P."/>
        </authorList>
    </citation>
    <scope>NUCLEOTIDE SEQUENCE [LARGE SCALE GENOMIC DNA]</scope>
    <source>
        <strain evidence="2 3">NCIMB 400</strain>
    </source>
</reference>
<dbReference type="Gene3D" id="3.10.540.10">
    <property type="entry name" value="duf1285 like domain"/>
    <property type="match status" value="1"/>
</dbReference>
<dbReference type="OrthoDB" id="3078366at2"/>
<name>Q081C4_SHEFN</name>
<feature type="domain" description="DUF1285" evidence="1">
    <location>
        <begin position="22"/>
        <end position="74"/>
    </location>
</feature>
<dbReference type="RefSeq" id="WP_011637750.1">
    <property type="nucleotide sequence ID" value="NC_008345.1"/>
</dbReference>
<accession>Q081C4</accession>
<dbReference type="HOGENOM" id="CLU_127132_0_0_6"/>
<dbReference type="KEGG" id="sfr:Sfri_2295"/>
<evidence type="ECO:0000313" key="3">
    <source>
        <dbReference type="Proteomes" id="UP000000684"/>
    </source>
</evidence>
<evidence type="ECO:0000259" key="1">
    <source>
        <dbReference type="Pfam" id="PF06938"/>
    </source>
</evidence>
<dbReference type="AlphaFoldDB" id="Q081C4"/>
<proteinExistence type="predicted"/>
<protein>
    <recommendedName>
        <fullName evidence="1">DUF1285 domain-containing protein</fullName>
    </recommendedName>
</protein>
<dbReference type="InterPro" id="IPR048341">
    <property type="entry name" value="DUF1285_N"/>
</dbReference>
<sequence>MTDETATLSTFTQPDGVALCSDDVLFHIQANGDWLYLDSPLPAKFAALFSSILHCIDNEYLLITPVEKVKVTVEAYPFLLVDYQDTSLDGDSNNQLIFTSSIGTQLSAINIADIIVTDDGIYAPLIRGLVGQLNRACYYRYINEYLSFDSVNLSSK</sequence>
<dbReference type="Gene3D" id="2.30.270.10">
    <property type="entry name" value="duf1285 protein"/>
    <property type="match status" value="1"/>
</dbReference>
<dbReference type="STRING" id="318167.Sfri_2295"/>
<dbReference type="eggNOG" id="COG3816">
    <property type="taxonomic scope" value="Bacteria"/>
</dbReference>
<organism evidence="2 3">
    <name type="scientific">Shewanella frigidimarina (strain NCIMB 400)</name>
    <dbReference type="NCBI Taxonomy" id="318167"/>
    <lineage>
        <taxon>Bacteria</taxon>
        <taxon>Pseudomonadati</taxon>
        <taxon>Pseudomonadota</taxon>
        <taxon>Gammaproteobacteria</taxon>
        <taxon>Alteromonadales</taxon>
        <taxon>Shewanellaceae</taxon>
        <taxon>Shewanella</taxon>
    </lineage>
</organism>
<dbReference type="GeneID" id="41837665"/>